<sequence>MESALADLRLEDEEETGETVAREMAQESEVHDKQSYFQSMRSVMANLWRPIGGVMITNIVKIKPNEEPLEVPLLSTALWVQIHNLSLGIHSESLARQFGSFIGTFLEYDANAIVAGF</sequence>
<evidence type="ECO:0000313" key="1">
    <source>
        <dbReference type="EMBL" id="MBA0574729.1"/>
    </source>
</evidence>
<keyword evidence="2" id="KW-1185">Reference proteome</keyword>
<accession>A0A7J8NCS3</accession>
<dbReference type="Proteomes" id="UP000593572">
    <property type="component" value="Unassembled WGS sequence"/>
</dbReference>
<protein>
    <recommendedName>
        <fullName evidence="3">DUF4283 domain-containing protein</fullName>
    </recommendedName>
</protein>
<evidence type="ECO:0008006" key="3">
    <source>
        <dbReference type="Google" id="ProtNLM"/>
    </source>
</evidence>
<reference evidence="1 2" key="1">
    <citation type="journal article" date="2019" name="Genome Biol. Evol.">
        <title>Insights into the evolution of the New World diploid cottons (Gossypium, subgenus Houzingenia) based on genome sequencing.</title>
        <authorList>
            <person name="Grover C.E."/>
            <person name="Arick M.A. 2nd"/>
            <person name="Thrash A."/>
            <person name="Conover J.L."/>
            <person name="Sanders W.S."/>
            <person name="Peterson D.G."/>
            <person name="Frelichowski J.E."/>
            <person name="Scheffler J.A."/>
            <person name="Scheffler B.E."/>
            <person name="Wendel J.F."/>
        </authorList>
    </citation>
    <scope>NUCLEOTIDE SEQUENCE [LARGE SCALE GENOMIC DNA]</scope>
    <source>
        <strain evidence="1">157</strain>
        <tissue evidence="1">Leaf</tissue>
    </source>
</reference>
<evidence type="ECO:0000313" key="2">
    <source>
        <dbReference type="Proteomes" id="UP000593572"/>
    </source>
</evidence>
<dbReference type="EMBL" id="JABEZX010000044">
    <property type="protein sequence ID" value="MBA0574729.1"/>
    <property type="molecule type" value="Genomic_DNA"/>
</dbReference>
<dbReference type="AlphaFoldDB" id="A0A7J8NCS3"/>
<organism evidence="1 2">
    <name type="scientific">Gossypium lobatum</name>
    <dbReference type="NCBI Taxonomy" id="34289"/>
    <lineage>
        <taxon>Eukaryota</taxon>
        <taxon>Viridiplantae</taxon>
        <taxon>Streptophyta</taxon>
        <taxon>Embryophyta</taxon>
        <taxon>Tracheophyta</taxon>
        <taxon>Spermatophyta</taxon>
        <taxon>Magnoliopsida</taxon>
        <taxon>eudicotyledons</taxon>
        <taxon>Gunneridae</taxon>
        <taxon>Pentapetalae</taxon>
        <taxon>rosids</taxon>
        <taxon>malvids</taxon>
        <taxon>Malvales</taxon>
        <taxon>Malvaceae</taxon>
        <taxon>Malvoideae</taxon>
        <taxon>Gossypium</taxon>
    </lineage>
</organism>
<gene>
    <name evidence="1" type="ORF">Golob_007012</name>
</gene>
<comment type="caution">
    <text evidence="1">The sequence shown here is derived from an EMBL/GenBank/DDBJ whole genome shotgun (WGS) entry which is preliminary data.</text>
</comment>
<name>A0A7J8NCS3_9ROSI</name>
<proteinExistence type="predicted"/>